<comment type="caution">
    <text evidence="7">The sequence shown here is derived from an EMBL/GenBank/DDBJ whole genome shotgun (WGS) entry which is preliminary data.</text>
</comment>
<keyword evidence="7" id="KW-0503">Monooxygenase</keyword>
<evidence type="ECO:0000256" key="2">
    <source>
        <dbReference type="ARBA" id="ARBA00010139"/>
    </source>
</evidence>
<dbReference type="SUPFAM" id="SSF51905">
    <property type="entry name" value="FAD/NAD(P)-binding domain"/>
    <property type="match status" value="2"/>
</dbReference>
<dbReference type="Gene3D" id="3.50.50.60">
    <property type="entry name" value="FAD/NAD(P)-binding domain"/>
    <property type="match status" value="1"/>
</dbReference>
<evidence type="ECO:0000256" key="6">
    <source>
        <dbReference type="ARBA" id="ARBA00023002"/>
    </source>
</evidence>
<keyword evidence="8" id="KW-1185">Reference proteome</keyword>
<evidence type="ECO:0000256" key="5">
    <source>
        <dbReference type="ARBA" id="ARBA00022857"/>
    </source>
</evidence>
<comment type="similarity">
    <text evidence="1">Belongs to the FMO family.</text>
</comment>
<dbReference type="GO" id="GO:0004499">
    <property type="term" value="F:N,N-dimethylaniline monooxygenase activity"/>
    <property type="evidence" value="ECO:0007669"/>
    <property type="project" value="InterPro"/>
</dbReference>
<gene>
    <name evidence="7" type="ORF">F8O04_04935</name>
</gene>
<evidence type="ECO:0000256" key="3">
    <source>
        <dbReference type="ARBA" id="ARBA00022630"/>
    </source>
</evidence>
<evidence type="ECO:0000256" key="1">
    <source>
        <dbReference type="ARBA" id="ARBA00009183"/>
    </source>
</evidence>
<evidence type="ECO:0000313" key="7">
    <source>
        <dbReference type="EMBL" id="KAB1649597.1"/>
    </source>
</evidence>
<accession>A0A6H9WRM7</accession>
<keyword evidence="5" id="KW-0521">NADP</keyword>
<dbReference type="InterPro" id="IPR000960">
    <property type="entry name" value="Flavin_mOase"/>
</dbReference>
<dbReference type="PRINTS" id="PR00370">
    <property type="entry name" value="FMOXYGENASE"/>
</dbReference>
<dbReference type="OrthoDB" id="9808049at2"/>
<dbReference type="Pfam" id="PF00743">
    <property type="entry name" value="FMO-like"/>
    <property type="match status" value="1"/>
</dbReference>
<dbReference type="PANTHER" id="PTHR23023">
    <property type="entry name" value="DIMETHYLANILINE MONOOXYGENASE"/>
    <property type="match status" value="1"/>
</dbReference>
<dbReference type="GO" id="GO:0050660">
    <property type="term" value="F:flavin adenine dinucleotide binding"/>
    <property type="evidence" value="ECO:0007669"/>
    <property type="project" value="InterPro"/>
</dbReference>
<comment type="similarity">
    <text evidence="2">Belongs to the FAD-binding monooxygenase family.</text>
</comment>
<keyword evidence="6" id="KW-0560">Oxidoreductase</keyword>
<dbReference type="InterPro" id="IPR020946">
    <property type="entry name" value="Flavin_mOase-like"/>
</dbReference>
<dbReference type="InterPro" id="IPR036188">
    <property type="entry name" value="FAD/NAD-bd_sf"/>
</dbReference>
<proteinExistence type="inferred from homology"/>
<dbReference type="Proteomes" id="UP000431744">
    <property type="component" value="Unassembled WGS sequence"/>
</dbReference>
<reference evidence="7 8" key="1">
    <citation type="submission" date="2019-09" db="EMBL/GenBank/DDBJ databases">
        <title>Phylogeny of genus Pseudoclavibacter and closely related genus.</title>
        <authorList>
            <person name="Li Y."/>
        </authorList>
    </citation>
    <scope>NUCLEOTIDE SEQUENCE [LARGE SCALE GENOMIC DNA]</scope>
    <source>
        <strain evidence="7 8">EGI 60007</strain>
    </source>
</reference>
<sequence length="598" mass="65660">MPEVTADTYMDALGSSRTSSCVRSSVIASLSNDMAPTSPTRWTTHVATMASDENGRMLASKSSREMLRSQWLSARGGGTSSVLKRVRRIALLRWLKVSHIVACVSAGVERRDRRPNTLLSTARRRAGMLEDTMSEATVQAQLPTTFAIIGAGPAGLGAARSFLSLGLEVELIERHSQPGGIWNIDNPGSPMYASCNFISSRDYGGFIDFPMPSEYPLYPKWHQIRDYIHSFADAFSLRERTRFSTTVTNAEPIETPGGTYWRVSFDDGTTTDYRGVVIASGAQWQPILPSVPGADSFTGRLIHSSEYADPDELRHERVLVVGAGNSGVDIAADAAHFGADAMLSTRRAYWFLPKVLFGRSVPDILNGEYEFPEGHPLHNASFERACEVIFESVGELANYGLPRPDHDFGLTHPIANNEALHCFAHNMLRWKPDLASIDGDTVTFMDGSTETPDVIVFATGYDVTTPYLDEGILTYRDGHPETIVGALIDGYEGLYMAGALHFPGNTFPTFEQCAQLAAHDARALVTGENAENLARLRAEYRPDLTGGVPLLESRRNANQVLLPALDAAFDEMEERYGVPALRRTDRGRFDRLRAPSAT</sequence>
<dbReference type="AlphaFoldDB" id="A0A6H9WRM7"/>
<dbReference type="InterPro" id="IPR050346">
    <property type="entry name" value="FMO-like"/>
</dbReference>
<keyword evidence="3" id="KW-0285">Flavoprotein</keyword>
<protein>
    <submittedName>
        <fullName evidence="7">SidA/IucD/PvdA family monooxygenase</fullName>
    </submittedName>
</protein>
<name>A0A6H9WRM7_9MICO</name>
<evidence type="ECO:0000256" key="4">
    <source>
        <dbReference type="ARBA" id="ARBA00022827"/>
    </source>
</evidence>
<dbReference type="EMBL" id="WBJY01000001">
    <property type="protein sequence ID" value="KAB1649597.1"/>
    <property type="molecule type" value="Genomic_DNA"/>
</dbReference>
<evidence type="ECO:0000313" key="8">
    <source>
        <dbReference type="Proteomes" id="UP000431744"/>
    </source>
</evidence>
<organism evidence="7 8">
    <name type="scientific">Pseudoclavibacter endophyticus</name>
    <dbReference type="NCBI Taxonomy" id="1778590"/>
    <lineage>
        <taxon>Bacteria</taxon>
        <taxon>Bacillati</taxon>
        <taxon>Actinomycetota</taxon>
        <taxon>Actinomycetes</taxon>
        <taxon>Micrococcales</taxon>
        <taxon>Microbacteriaceae</taxon>
        <taxon>Pseudoclavibacter</taxon>
    </lineage>
</organism>
<dbReference type="GO" id="GO:0050661">
    <property type="term" value="F:NADP binding"/>
    <property type="evidence" value="ECO:0007669"/>
    <property type="project" value="InterPro"/>
</dbReference>
<keyword evidence="4" id="KW-0274">FAD</keyword>